<dbReference type="Proteomes" id="UP001056384">
    <property type="component" value="Chromosome 1"/>
</dbReference>
<name>A0A9Q9AMC1_9PEZI</name>
<dbReference type="EMBL" id="CP099418">
    <property type="protein sequence ID" value="USW48576.1"/>
    <property type="molecule type" value="Genomic_DNA"/>
</dbReference>
<protein>
    <submittedName>
        <fullName evidence="1">Uncharacterized protein</fullName>
    </submittedName>
</protein>
<dbReference type="AlphaFoldDB" id="A0A9Q9AMC1"/>
<evidence type="ECO:0000313" key="2">
    <source>
        <dbReference type="Proteomes" id="UP001056384"/>
    </source>
</evidence>
<organism evidence="1 2">
    <name type="scientific">Septoria linicola</name>
    <dbReference type="NCBI Taxonomy" id="215465"/>
    <lineage>
        <taxon>Eukaryota</taxon>
        <taxon>Fungi</taxon>
        <taxon>Dikarya</taxon>
        <taxon>Ascomycota</taxon>
        <taxon>Pezizomycotina</taxon>
        <taxon>Dothideomycetes</taxon>
        <taxon>Dothideomycetidae</taxon>
        <taxon>Mycosphaerellales</taxon>
        <taxon>Mycosphaerellaceae</taxon>
        <taxon>Septoria</taxon>
    </lineage>
</organism>
<accession>A0A9Q9AMC1</accession>
<gene>
    <name evidence="1" type="ORF">Slin15195_G018950</name>
</gene>
<proteinExistence type="predicted"/>
<sequence length="241" mass="27754">MLPAEIRNRIYELVLTDNVAVIGNPQFVVRGKGQRSHFAKLRILYDHLLKKSFIPHLLLTCKKAYCDAINMHYALTTFWCDIVPFETMRSFPPMWDVREWFKKIGYRRAKNITTMYLAHSVTGTGTDEWMSESLPTKEDLDAIQQEATNVFGRATLHSGAVKAVLEFLWYGEVHWVSSLEPKGVQELCSATYHELVDRDRSQGMDALRGPSYTKWKVTLDKDCIFSHSTDLYAPSGNWLEL</sequence>
<keyword evidence="2" id="KW-1185">Reference proteome</keyword>
<reference evidence="1" key="1">
    <citation type="submission" date="2022-06" db="EMBL/GenBank/DDBJ databases">
        <title>Complete genome sequences of two strains of the flax pathogen Septoria linicola.</title>
        <authorList>
            <person name="Lapalu N."/>
            <person name="Simon A."/>
            <person name="Demenou B."/>
            <person name="Paumier D."/>
            <person name="Guillot M.-P."/>
            <person name="Gout L."/>
            <person name="Valade R."/>
        </authorList>
    </citation>
    <scope>NUCLEOTIDE SEQUENCE</scope>
    <source>
        <strain evidence="1">SE15195</strain>
    </source>
</reference>
<evidence type="ECO:0000313" key="1">
    <source>
        <dbReference type="EMBL" id="USW48576.1"/>
    </source>
</evidence>